<dbReference type="RefSeq" id="WP_015750375.1">
    <property type="nucleotide sequence ID" value="NC_013235.1"/>
</dbReference>
<dbReference type="EMBL" id="CP001737">
    <property type="protein sequence ID" value="ACV81571.1"/>
    <property type="molecule type" value="Genomic_DNA"/>
</dbReference>
<evidence type="ECO:0000259" key="3">
    <source>
        <dbReference type="PROSITE" id="PS50887"/>
    </source>
</evidence>
<feature type="transmembrane region" description="Helical" evidence="1">
    <location>
        <begin position="26"/>
        <end position="49"/>
    </location>
</feature>
<sequence>MIRSAEAVIEVDGSAGPSRVDWRRPAAVVAGVITGILVLAGLLSALLYGADSDPSGLVSNLAQLTAAALATAAAAGAARRSEPAGRLRWWLVALACGLWTIGQSYWCYVELILGQDVPEVSPADLFFLSFTALMIVAVAPTGGSRSDRLRILLDGFIIGMSLFTISWSTSIDAITANRTPDTEPLAMVINLAYPCGDVVVLTMAILSLSRRTVDRSGLTAVAAGMGLIAVSDAFYAYLTSSGESTSGSLVGIGWVAGFGLIACAAGARVRVGAPAPVEPPTGPHTVTETGGETGVPLDVRRASALPYVPLVLALLVVGADRIGGEPVDRVAGPALIVTFLGVLVRQYLTIRDNAALTANLARRENQLHRQAFQDILTGLPNRALFTDRAAHALEQHRQSMRPLSLLFVDLDDFKAVNDTLGHPVGDELVIRVAERLRGAIRASDTVARFGGDEFAVLAEGEDADGVELGSRLVEALRPRFVLGEHGLSIGASIGIAEVPAEHPTPTLDDLFSRADIAMYAAKRAGKGQIALYDSTMVLPEAADLQYRPLLIEAIGSGGIDCVFQPILDLDSGRVHCMEALARWQVGDQVVAQDYFIQLAGRLKLLPALTDLMVDRACATLADWTERLGCDDLRVGVNVPPGLMADRDFPRRIDAALRRHRIRPDRLVLEITEDALIGDVATSRAVADQLRLAGIRLWLDDFGTGYSSLLSLRQISLQAVKIDIEFVANIHTDPSAAQFLRALLALGRDLGLMVMAEGVELPEQAAVLAELGCRYVQGFLYARPAAAADLDAMLAAQPALAMGVPAAPTVSAGRG</sequence>
<feature type="transmembrane region" description="Helical" evidence="1">
    <location>
        <begin position="187"/>
        <end position="206"/>
    </location>
</feature>
<dbReference type="AlphaFoldDB" id="C8XD81"/>
<dbReference type="InterPro" id="IPR029787">
    <property type="entry name" value="Nucleotide_cyclase"/>
</dbReference>
<dbReference type="PROSITE" id="PS50887">
    <property type="entry name" value="GGDEF"/>
    <property type="match status" value="1"/>
</dbReference>
<evidence type="ECO:0000256" key="1">
    <source>
        <dbReference type="SAM" id="Phobius"/>
    </source>
</evidence>
<feature type="transmembrane region" description="Helical" evidence="1">
    <location>
        <begin position="149"/>
        <end position="167"/>
    </location>
</feature>
<name>C8XD81_NAKMY</name>
<evidence type="ECO:0000259" key="2">
    <source>
        <dbReference type="PROSITE" id="PS50883"/>
    </source>
</evidence>
<keyword evidence="1" id="KW-0472">Membrane</keyword>
<dbReference type="SUPFAM" id="SSF55073">
    <property type="entry name" value="Nucleotide cyclase"/>
    <property type="match status" value="1"/>
</dbReference>
<keyword evidence="5" id="KW-1185">Reference proteome</keyword>
<dbReference type="CDD" id="cd01949">
    <property type="entry name" value="GGDEF"/>
    <property type="match status" value="1"/>
</dbReference>
<dbReference type="KEGG" id="nml:Namu_5305"/>
<protein>
    <submittedName>
        <fullName evidence="4">Diguanylate cyclase/phosphodiesterase</fullName>
    </submittedName>
</protein>
<dbReference type="Proteomes" id="UP000002218">
    <property type="component" value="Chromosome"/>
</dbReference>
<feature type="transmembrane region" description="Helical" evidence="1">
    <location>
        <begin position="218"/>
        <end position="237"/>
    </location>
</feature>
<reference evidence="5" key="1">
    <citation type="submission" date="2009-09" db="EMBL/GenBank/DDBJ databases">
        <title>The complete genome of Nakamurella multipartita DSM 44233.</title>
        <authorList>
            <consortium name="US DOE Joint Genome Institute (JGI-PGF)"/>
            <person name="Lucas S."/>
            <person name="Copeland A."/>
            <person name="Lapidus A."/>
            <person name="Glavina del Rio T."/>
            <person name="Dalin E."/>
            <person name="Tice H."/>
            <person name="Bruce D."/>
            <person name="Goodwin L."/>
            <person name="Pitluck S."/>
            <person name="Kyrpides N."/>
            <person name="Mavromatis K."/>
            <person name="Ivanova N."/>
            <person name="Ovchinnikova G."/>
            <person name="Sims D."/>
            <person name="Meincke L."/>
            <person name="Brettin T."/>
            <person name="Detter J.C."/>
            <person name="Han C."/>
            <person name="Larimer F."/>
            <person name="Land M."/>
            <person name="Hauser L."/>
            <person name="Markowitz V."/>
            <person name="Cheng J.-F."/>
            <person name="Hugenholtz P."/>
            <person name="Woyke T."/>
            <person name="Wu D."/>
            <person name="Klenk H.-P."/>
            <person name="Eisen J.A."/>
        </authorList>
    </citation>
    <scope>NUCLEOTIDE SEQUENCE [LARGE SCALE GENOMIC DNA]</scope>
    <source>
        <strain evidence="5">ATCC 700099 / DSM 44233 / CIP 104796 / JCM 9543 / NBRC 105858 / Y-104</strain>
    </source>
</reference>
<dbReference type="FunFam" id="3.30.70.270:FF:000001">
    <property type="entry name" value="Diguanylate cyclase domain protein"/>
    <property type="match status" value="1"/>
</dbReference>
<dbReference type="STRING" id="479431.Namu_5305"/>
<dbReference type="SMART" id="SM00052">
    <property type="entry name" value="EAL"/>
    <property type="match status" value="1"/>
</dbReference>
<dbReference type="Pfam" id="PF00990">
    <property type="entry name" value="GGDEF"/>
    <property type="match status" value="1"/>
</dbReference>
<proteinExistence type="predicted"/>
<dbReference type="InterPro" id="IPR000160">
    <property type="entry name" value="GGDEF_dom"/>
</dbReference>
<dbReference type="InterPro" id="IPR001633">
    <property type="entry name" value="EAL_dom"/>
</dbReference>
<dbReference type="Gene3D" id="3.20.20.450">
    <property type="entry name" value="EAL domain"/>
    <property type="match status" value="1"/>
</dbReference>
<dbReference type="PANTHER" id="PTHR33121:SF79">
    <property type="entry name" value="CYCLIC DI-GMP PHOSPHODIESTERASE PDED-RELATED"/>
    <property type="match status" value="1"/>
</dbReference>
<dbReference type="InParanoid" id="C8XD81"/>
<evidence type="ECO:0000313" key="4">
    <source>
        <dbReference type="EMBL" id="ACV81571.1"/>
    </source>
</evidence>
<evidence type="ECO:0000313" key="5">
    <source>
        <dbReference type="Proteomes" id="UP000002218"/>
    </source>
</evidence>
<dbReference type="SMART" id="SM00267">
    <property type="entry name" value="GGDEF"/>
    <property type="match status" value="1"/>
</dbReference>
<dbReference type="NCBIfam" id="TIGR00254">
    <property type="entry name" value="GGDEF"/>
    <property type="match status" value="1"/>
</dbReference>
<keyword evidence="1" id="KW-0812">Transmembrane</keyword>
<dbReference type="Pfam" id="PF00563">
    <property type="entry name" value="EAL"/>
    <property type="match status" value="1"/>
</dbReference>
<dbReference type="PANTHER" id="PTHR33121">
    <property type="entry name" value="CYCLIC DI-GMP PHOSPHODIESTERASE PDEF"/>
    <property type="match status" value="1"/>
</dbReference>
<feature type="transmembrane region" description="Helical" evidence="1">
    <location>
        <begin position="61"/>
        <end position="78"/>
    </location>
</feature>
<accession>C8XD81</accession>
<dbReference type="CDD" id="cd01948">
    <property type="entry name" value="EAL"/>
    <property type="match status" value="1"/>
</dbReference>
<feature type="domain" description="GGDEF" evidence="3">
    <location>
        <begin position="401"/>
        <end position="534"/>
    </location>
</feature>
<dbReference type="OrthoDB" id="23692at2"/>
<organism evidence="4 5">
    <name type="scientific">Nakamurella multipartita (strain ATCC 700099 / DSM 44233 / CIP 104796 / JCM 9543 / NBRC 105858 / Y-104)</name>
    <name type="common">Microsphaera multipartita</name>
    <dbReference type="NCBI Taxonomy" id="479431"/>
    <lineage>
        <taxon>Bacteria</taxon>
        <taxon>Bacillati</taxon>
        <taxon>Actinomycetota</taxon>
        <taxon>Actinomycetes</taxon>
        <taxon>Nakamurellales</taxon>
        <taxon>Nakamurellaceae</taxon>
        <taxon>Nakamurella</taxon>
    </lineage>
</organism>
<feature type="transmembrane region" description="Helical" evidence="1">
    <location>
        <begin position="125"/>
        <end position="142"/>
    </location>
</feature>
<feature type="transmembrane region" description="Helical" evidence="1">
    <location>
        <begin position="90"/>
        <end position="113"/>
    </location>
</feature>
<keyword evidence="1" id="KW-1133">Transmembrane helix</keyword>
<dbReference type="HOGENOM" id="CLU_000445_129_3_11"/>
<dbReference type="InterPro" id="IPR050706">
    <property type="entry name" value="Cyclic-di-GMP_PDE-like"/>
</dbReference>
<dbReference type="SUPFAM" id="SSF141868">
    <property type="entry name" value="EAL domain-like"/>
    <property type="match status" value="1"/>
</dbReference>
<feature type="domain" description="EAL" evidence="2">
    <location>
        <begin position="543"/>
        <end position="797"/>
    </location>
</feature>
<dbReference type="InterPro" id="IPR035919">
    <property type="entry name" value="EAL_sf"/>
</dbReference>
<dbReference type="eggNOG" id="COG5001">
    <property type="taxonomic scope" value="Bacteria"/>
</dbReference>
<dbReference type="Gene3D" id="3.30.70.270">
    <property type="match status" value="1"/>
</dbReference>
<dbReference type="PROSITE" id="PS50883">
    <property type="entry name" value="EAL"/>
    <property type="match status" value="1"/>
</dbReference>
<reference evidence="4 5" key="2">
    <citation type="journal article" date="2010" name="Stand. Genomic Sci.">
        <title>Complete genome sequence of Nakamurella multipartita type strain (Y-104).</title>
        <authorList>
            <person name="Tice H."/>
            <person name="Mayilraj S."/>
            <person name="Sims D."/>
            <person name="Lapidus A."/>
            <person name="Nolan M."/>
            <person name="Lucas S."/>
            <person name="Glavina Del Rio T."/>
            <person name="Copeland A."/>
            <person name="Cheng J.F."/>
            <person name="Meincke L."/>
            <person name="Bruce D."/>
            <person name="Goodwin L."/>
            <person name="Pitluck S."/>
            <person name="Ivanova N."/>
            <person name="Mavromatis K."/>
            <person name="Ovchinnikova G."/>
            <person name="Pati A."/>
            <person name="Chen A."/>
            <person name="Palaniappan K."/>
            <person name="Land M."/>
            <person name="Hauser L."/>
            <person name="Chang Y.J."/>
            <person name="Jeffries C.D."/>
            <person name="Detter J.C."/>
            <person name="Brettin T."/>
            <person name="Rohde M."/>
            <person name="Goker M."/>
            <person name="Bristow J."/>
            <person name="Eisen J.A."/>
            <person name="Markowitz V."/>
            <person name="Hugenholtz P."/>
            <person name="Kyrpides N.C."/>
            <person name="Klenk H.P."/>
            <person name="Chen F."/>
        </authorList>
    </citation>
    <scope>NUCLEOTIDE SEQUENCE [LARGE SCALE GENOMIC DNA]</scope>
    <source>
        <strain evidence="5">ATCC 700099 / DSM 44233 / CIP 104796 / JCM 9543 / NBRC 105858 / Y-104</strain>
    </source>
</reference>
<dbReference type="InterPro" id="IPR043128">
    <property type="entry name" value="Rev_trsase/Diguanyl_cyclase"/>
</dbReference>
<dbReference type="GO" id="GO:0071111">
    <property type="term" value="F:cyclic-guanylate-specific phosphodiesterase activity"/>
    <property type="evidence" value="ECO:0007669"/>
    <property type="project" value="InterPro"/>
</dbReference>
<gene>
    <name evidence="4" type="ordered locus">Namu_5305</name>
</gene>